<evidence type="ECO:0000313" key="6">
    <source>
        <dbReference type="Proteomes" id="UP000308133"/>
    </source>
</evidence>
<dbReference type="Proteomes" id="UP000308133">
    <property type="component" value="Unassembled WGS sequence"/>
</dbReference>
<dbReference type="EMBL" id="PTQR01000128">
    <property type="protein sequence ID" value="TKX18444.1"/>
    <property type="molecule type" value="Genomic_DNA"/>
</dbReference>
<evidence type="ECO:0000313" key="5">
    <source>
        <dbReference type="EMBL" id="TKX18444.1"/>
    </source>
</evidence>
<dbReference type="InterPro" id="IPR001670">
    <property type="entry name" value="ADH_Fe/GldA"/>
</dbReference>
<feature type="domain" description="Fe-containing alcohol dehydrogenase-like C-terminal" evidence="4">
    <location>
        <begin position="146"/>
        <end position="317"/>
    </location>
</feature>
<evidence type="ECO:0000259" key="4">
    <source>
        <dbReference type="Pfam" id="PF25137"/>
    </source>
</evidence>
<keyword evidence="2" id="KW-0520">NAD</keyword>
<organism evidence="5 6">
    <name type="scientific">Elsinoe australis</name>
    <dbReference type="NCBI Taxonomy" id="40998"/>
    <lineage>
        <taxon>Eukaryota</taxon>
        <taxon>Fungi</taxon>
        <taxon>Dikarya</taxon>
        <taxon>Ascomycota</taxon>
        <taxon>Pezizomycotina</taxon>
        <taxon>Dothideomycetes</taxon>
        <taxon>Dothideomycetidae</taxon>
        <taxon>Myriangiales</taxon>
        <taxon>Elsinoaceae</taxon>
        <taxon>Elsinoe</taxon>
    </lineage>
</organism>
<dbReference type="Pfam" id="PF25137">
    <property type="entry name" value="ADH_Fe_C"/>
    <property type="match status" value="1"/>
</dbReference>
<dbReference type="InterPro" id="IPR039697">
    <property type="entry name" value="Alcohol_dehydrogenase_Fe"/>
</dbReference>
<evidence type="ECO:0000256" key="1">
    <source>
        <dbReference type="ARBA" id="ARBA00023002"/>
    </source>
</evidence>
<keyword evidence="1" id="KW-0560">Oxidoreductase</keyword>
<dbReference type="GO" id="GO:0018506">
    <property type="term" value="F:maleylacetate reductase activity"/>
    <property type="evidence" value="ECO:0007669"/>
    <property type="project" value="InterPro"/>
</dbReference>
<evidence type="ECO:0000259" key="3">
    <source>
        <dbReference type="Pfam" id="PF00465"/>
    </source>
</evidence>
<dbReference type="CDD" id="cd08177">
    <property type="entry name" value="MAR"/>
    <property type="match status" value="1"/>
</dbReference>
<dbReference type="InterPro" id="IPR034786">
    <property type="entry name" value="MAR"/>
</dbReference>
<dbReference type="InterPro" id="IPR056798">
    <property type="entry name" value="ADH_Fe_C"/>
</dbReference>
<reference evidence="5 6" key="1">
    <citation type="submission" date="2018-02" db="EMBL/GenBank/DDBJ databases">
        <title>Draft genome sequences of Elsinoe sp., causing black scab on jojoba.</title>
        <authorList>
            <person name="Stodart B."/>
            <person name="Jeffress S."/>
            <person name="Ash G."/>
            <person name="Arun Chinnappa K."/>
        </authorList>
    </citation>
    <scope>NUCLEOTIDE SEQUENCE [LARGE SCALE GENOMIC DNA]</scope>
    <source>
        <strain evidence="5 6">Hillstone_2</strain>
    </source>
</reference>
<dbReference type="GO" id="GO:0004022">
    <property type="term" value="F:alcohol dehydrogenase (NAD+) activity"/>
    <property type="evidence" value="ECO:0007669"/>
    <property type="project" value="TreeGrafter"/>
</dbReference>
<evidence type="ECO:0000256" key="2">
    <source>
        <dbReference type="ARBA" id="ARBA00023027"/>
    </source>
</evidence>
<dbReference type="GO" id="GO:0005739">
    <property type="term" value="C:mitochondrion"/>
    <property type="evidence" value="ECO:0007669"/>
    <property type="project" value="TreeGrafter"/>
</dbReference>
<proteinExistence type="predicted"/>
<accession>A0A4U7ASD2</accession>
<comment type="caution">
    <text evidence="5">The sequence shown here is derived from an EMBL/GenBank/DDBJ whole genome shotgun (WGS) entry which is preliminary data.</text>
</comment>
<gene>
    <name evidence="5" type="ORF">C1H76_9233</name>
</gene>
<dbReference type="AlphaFoldDB" id="A0A4U7ASD2"/>
<protein>
    <submittedName>
        <fullName evidence="5">Alcohol dehydrogenase-like protein 8</fullName>
    </submittedName>
</protein>
<dbReference type="GO" id="GO:0046872">
    <property type="term" value="F:metal ion binding"/>
    <property type="evidence" value="ECO:0007669"/>
    <property type="project" value="InterPro"/>
</dbReference>
<name>A0A4U7ASD2_9PEZI</name>
<feature type="domain" description="Alcohol dehydrogenase iron-type/glycerol dehydrogenase GldA" evidence="3">
    <location>
        <begin position="56"/>
        <end position="133"/>
    </location>
</feature>
<sequence length="328" mass="34835">MEAFEYNSNPGRVVFGSGTIKKLPEELKRLNLSSPLLLSTPQQVQQADDLKANLSNKALAHANSVKADSVISIGGGSTIGLGKAISIRTGLPHICIPTTYAGSDQTPILGETQDGKKTTRSDPKILPGTVIYDVDLTLTLPPALSATSGVNAIAHAVEALYARNTNPVINLLALPDVVANPSSTAARSSALYGAWLCGICLGNVGMALHHKLCHTLGGSFNLPHAETHTIVLPHALAYNAPAIPEAMKRIADVLPGSEGDAIKGLNLLLGRLGVKRGLKEFGMKEEDVDRAADIAVGNPYWNPRPVEREKLRETIRRCWAGEEARADL</sequence>
<dbReference type="Gene3D" id="1.20.1090.10">
    <property type="entry name" value="Dehydroquinate synthase-like - alpha domain"/>
    <property type="match status" value="1"/>
</dbReference>
<dbReference type="PANTHER" id="PTHR11496">
    <property type="entry name" value="ALCOHOL DEHYDROGENASE"/>
    <property type="match status" value="1"/>
</dbReference>
<dbReference type="PANTHER" id="PTHR11496:SF105">
    <property type="entry name" value="REDUCTASE, PUTATIVE (AFU_ORTHOLOGUE AFUA_6G07090)-RELATED"/>
    <property type="match status" value="1"/>
</dbReference>
<dbReference type="SUPFAM" id="SSF56796">
    <property type="entry name" value="Dehydroquinate synthase-like"/>
    <property type="match status" value="1"/>
</dbReference>
<dbReference type="Gene3D" id="3.40.50.1970">
    <property type="match status" value="1"/>
</dbReference>
<dbReference type="Pfam" id="PF00465">
    <property type="entry name" value="Fe-ADH"/>
    <property type="match status" value="1"/>
</dbReference>